<organism evidence="3 4">
    <name type="scientific">Dibothriocephalus latus</name>
    <name type="common">Fish tapeworm</name>
    <name type="synonym">Diphyllobothrium latum</name>
    <dbReference type="NCBI Taxonomy" id="60516"/>
    <lineage>
        <taxon>Eukaryota</taxon>
        <taxon>Metazoa</taxon>
        <taxon>Spiralia</taxon>
        <taxon>Lophotrochozoa</taxon>
        <taxon>Platyhelminthes</taxon>
        <taxon>Cestoda</taxon>
        <taxon>Eucestoda</taxon>
        <taxon>Diphyllobothriidea</taxon>
        <taxon>Diphyllobothriidae</taxon>
        <taxon>Dibothriocephalus</taxon>
    </lineage>
</organism>
<evidence type="ECO:0000313" key="4">
    <source>
        <dbReference type="Proteomes" id="UP000281553"/>
    </source>
</evidence>
<dbReference type="Proteomes" id="UP000281553">
    <property type="component" value="Unassembled WGS sequence"/>
</dbReference>
<feature type="region of interest" description="Disordered" evidence="1">
    <location>
        <begin position="68"/>
        <end position="87"/>
    </location>
</feature>
<dbReference type="OrthoDB" id="337038at2759"/>
<dbReference type="InterPro" id="IPR014044">
    <property type="entry name" value="CAP_dom"/>
</dbReference>
<sequence>MGVDRTFNSDALKAHNLLRALHGCEPIYYDDSLAQQAQAYAEKLSTKQRLLKSHQGNYGENVAVRTGLDADRLSGRQPNRPSLRHLY</sequence>
<name>A0A3P7LBR1_DIBLA</name>
<keyword evidence="4" id="KW-1185">Reference proteome</keyword>
<dbReference type="InterPro" id="IPR035940">
    <property type="entry name" value="CAP_sf"/>
</dbReference>
<reference evidence="3 4" key="1">
    <citation type="submission" date="2018-11" db="EMBL/GenBank/DDBJ databases">
        <authorList>
            <consortium name="Pathogen Informatics"/>
        </authorList>
    </citation>
    <scope>NUCLEOTIDE SEQUENCE [LARGE SCALE GENOMIC DNA]</scope>
</reference>
<dbReference type="SUPFAM" id="SSF55797">
    <property type="entry name" value="PR-1-like"/>
    <property type="match status" value="1"/>
</dbReference>
<gene>
    <name evidence="3" type="ORF">DILT_LOCUS5138</name>
</gene>
<dbReference type="AlphaFoldDB" id="A0A3P7LBR1"/>
<accession>A0A3P7LBR1</accession>
<feature type="domain" description="SCP" evidence="2">
    <location>
        <begin position="12"/>
        <end position="64"/>
    </location>
</feature>
<protein>
    <recommendedName>
        <fullName evidence="2">SCP domain-containing protein</fullName>
    </recommendedName>
</protein>
<evidence type="ECO:0000259" key="2">
    <source>
        <dbReference type="Pfam" id="PF00188"/>
    </source>
</evidence>
<dbReference type="Pfam" id="PF00188">
    <property type="entry name" value="CAP"/>
    <property type="match status" value="1"/>
</dbReference>
<evidence type="ECO:0000313" key="3">
    <source>
        <dbReference type="EMBL" id="VDN09307.1"/>
    </source>
</evidence>
<evidence type="ECO:0000256" key="1">
    <source>
        <dbReference type="SAM" id="MobiDB-lite"/>
    </source>
</evidence>
<dbReference type="Gene3D" id="3.40.33.10">
    <property type="entry name" value="CAP"/>
    <property type="match status" value="1"/>
</dbReference>
<proteinExistence type="predicted"/>
<dbReference type="EMBL" id="UYRU01046770">
    <property type="protein sequence ID" value="VDN09307.1"/>
    <property type="molecule type" value="Genomic_DNA"/>
</dbReference>